<evidence type="ECO:0000256" key="2">
    <source>
        <dbReference type="ARBA" id="ARBA00007647"/>
    </source>
</evidence>
<evidence type="ECO:0000256" key="8">
    <source>
        <dbReference type="RuleBase" id="RU366017"/>
    </source>
</evidence>
<dbReference type="OrthoDB" id="7773765at2759"/>
<dbReference type="Pfam" id="PF01697">
    <property type="entry name" value="Glyco_transf_92"/>
    <property type="match status" value="1"/>
</dbReference>
<accession>A0A1J1I339</accession>
<protein>
    <recommendedName>
        <fullName evidence="8">Glycosyltransferase family 92 protein</fullName>
        <ecNumber evidence="8">2.4.1.-</ecNumber>
    </recommendedName>
</protein>
<dbReference type="Proteomes" id="UP000183832">
    <property type="component" value="Unassembled WGS sequence"/>
</dbReference>
<evidence type="ECO:0000256" key="7">
    <source>
        <dbReference type="ARBA" id="ARBA00023136"/>
    </source>
</evidence>
<dbReference type="GO" id="GO:0016020">
    <property type="term" value="C:membrane"/>
    <property type="evidence" value="ECO:0007669"/>
    <property type="project" value="UniProtKB-SubCell"/>
</dbReference>
<keyword evidence="4 8" id="KW-0808">Transferase</keyword>
<evidence type="ECO:0000256" key="4">
    <source>
        <dbReference type="ARBA" id="ARBA00022679"/>
    </source>
</evidence>
<keyword evidence="7 8" id="KW-0472">Membrane</keyword>
<proteinExistence type="inferred from homology"/>
<feature type="transmembrane region" description="Helical" evidence="8">
    <location>
        <begin position="9"/>
        <end position="31"/>
    </location>
</feature>
<dbReference type="EMBL" id="CVRI01000039">
    <property type="protein sequence ID" value="CRK94611.1"/>
    <property type="molecule type" value="Genomic_DNA"/>
</dbReference>
<gene>
    <name evidence="9" type="ORF">CLUMA_CG008111</name>
</gene>
<evidence type="ECO:0000256" key="1">
    <source>
        <dbReference type="ARBA" id="ARBA00004167"/>
    </source>
</evidence>
<evidence type="ECO:0000256" key="5">
    <source>
        <dbReference type="ARBA" id="ARBA00022692"/>
    </source>
</evidence>
<evidence type="ECO:0000256" key="6">
    <source>
        <dbReference type="ARBA" id="ARBA00022989"/>
    </source>
</evidence>
<evidence type="ECO:0000313" key="9">
    <source>
        <dbReference type="EMBL" id="CRK94611.1"/>
    </source>
</evidence>
<comment type="subcellular location">
    <subcellularLocation>
        <location evidence="1">Membrane</location>
        <topology evidence="1">Single-pass membrane protein</topology>
    </subcellularLocation>
</comment>
<evidence type="ECO:0000313" key="10">
    <source>
        <dbReference type="Proteomes" id="UP000183832"/>
    </source>
</evidence>
<keyword evidence="10" id="KW-1185">Reference proteome</keyword>
<comment type="similarity">
    <text evidence="2 8">Belongs to the glycosyltransferase 92 family.</text>
</comment>
<dbReference type="GO" id="GO:0016757">
    <property type="term" value="F:glycosyltransferase activity"/>
    <property type="evidence" value="ECO:0007669"/>
    <property type="project" value="UniProtKB-UniRule"/>
</dbReference>
<evidence type="ECO:0000256" key="3">
    <source>
        <dbReference type="ARBA" id="ARBA00022676"/>
    </source>
</evidence>
<dbReference type="PANTHER" id="PTHR21461">
    <property type="entry name" value="GLYCOSYLTRANSFERASE FAMILY 92 PROTEIN"/>
    <property type="match status" value="1"/>
</dbReference>
<dbReference type="GO" id="GO:0005737">
    <property type="term" value="C:cytoplasm"/>
    <property type="evidence" value="ECO:0007669"/>
    <property type="project" value="TreeGrafter"/>
</dbReference>
<keyword evidence="6 8" id="KW-1133">Transmembrane helix</keyword>
<dbReference type="PANTHER" id="PTHR21461:SF83">
    <property type="entry name" value="GLYCOSYLTRANSFERASE FAMILY 92 PROTEIN"/>
    <property type="match status" value="1"/>
</dbReference>
<name>A0A1J1I339_9DIPT</name>
<dbReference type="InterPro" id="IPR008166">
    <property type="entry name" value="Glyco_transf_92"/>
</dbReference>
<keyword evidence="3 8" id="KW-0328">Glycosyltransferase</keyword>
<sequence>MITFLKRRLLIIITVFAVFSLLFNFLISISINRIQNYIQPIVDDSTESFETDPNFIQCPDYSKDYQINFDNKFWQVLETSDGTIKMFNSYYDSRKILGNETIIRIISMINRIDPSIKTYCQFYFEGSNKQVFSEVFEYLMMWNEGWQLNENGYTPYLLSCKNPVAHIPTSVSLVEKPCEVPTNNLKIIFNEPENGLKKSFAVCGKDMIFKEDKSLQLIEWIEILSILGVDKIFFYVVEIPPQMMKVLKYYESKGRVGIEFISDVTLPSNQNKSEIQRIQNLMVSLNDCFLKHVNEYNIISALDTDEMIFPTDDNDKTWHEIISRKQKNDDLPPAYVFDNLFFLTDSIRGNETQAEVPEEFFFLQHVFRAQNFSRKGAGSKSFFNTEKVLVIHNHFPMICFDRGVPSYACRFQYMPTEFGRLQHYKTGCGGGYNNEECENFKHNVVKDLLLWKYKDEIIDNTFDVTAMINNN</sequence>
<organism evidence="9 10">
    <name type="scientific">Clunio marinus</name>
    <dbReference type="NCBI Taxonomy" id="568069"/>
    <lineage>
        <taxon>Eukaryota</taxon>
        <taxon>Metazoa</taxon>
        <taxon>Ecdysozoa</taxon>
        <taxon>Arthropoda</taxon>
        <taxon>Hexapoda</taxon>
        <taxon>Insecta</taxon>
        <taxon>Pterygota</taxon>
        <taxon>Neoptera</taxon>
        <taxon>Endopterygota</taxon>
        <taxon>Diptera</taxon>
        <taxon>Nematocera</taxon>
        <taxon>Chironomoidea</taxon>
        <taxon>Chironomidae</taxon>
        <taxon>Clunio</taxon>
    </lineage>
</organism>
<dbReference type="AlphaFoldDB" id="A0A1J1I339"/>
<dbReference type="EC" id="2.4.1.-" evidence="8"/>
<reference evidence="9 10" key="1">
    <citation type="submission" date="2015-04" db="EMBL/GenBank/DDBJ databases">
        <authorList>
            <person name="Syromyatnikov M.Y."/>
            <person name="Popov V.N."/>
        </authorList>
    </citation>
    <scope>NUCLEOTIDE SEQUENCE [LARGE SCALE GENOMIC DNA]</scope>
</reference>
<keyword evidence="5 8" id="KW-0812">Transmembrane</keyword>